<dbReference type="InterPro" id="IPR011335">
    <property type="entry name" value="Restrct_endonuc-II-like"/>
</dbReference>
<sequence length="284" mass="32215">MAKKNQSQRLSKQHKESLGVTNIFTDEAKLHDMGVSSISKLVMQKLENEFKGLSFRHRASITKREINSVLQGLDSELGRTLFVQSSKIKPDGGIIEVKDDDGNWRVILITEAKYQGKDIENIQKGILVGKDSNQDLMQAGNAIERAYKNIAEMANFMLKELHFPYILFLEGSNFLTQTISVKRPDGRVVILEYNSGVLNRLDKLTAANYGMPINQNLCQNKFVQYKDRVIMLQAISIYTQGDGQRWNLNKMFEVMFEVAKTSLKILGSSLFNQITSKNNVKKSD</sequence>
<dbReference type="Pfam" id="PF02963">
    <property type="entry name" value="EcoRI"/>
    <property type="match status" value="1"/>
</dbReference>
<dbReference type="GO" id="GO:0000287">
    <property type="term" value="F:magnesium ion binding"/>
    <property type="evidence" value="ECO:0007669"/>
    <property type="project" value="InterPro"/>
</dbReference>
<dbReference type="EMBL" id="CP051505">
    <property type="protein sequence ID" value="QQX50187.1"/>
    <property type="molecule type" value="Genomic_DNA"/>
</dbReference>
<dbReference type="SUPFAM" id="SSF52980">
    <property type="entry name" value="Restriction endonuclease-like"/>
    <property type="match status" value="1"/>
</dbReference>
<dbReference type="Gene3D" id="3.40.580.10">
    <property type="entry name" value="Eco RI Endonuclease, subunit A"/>
    <property type="match status" value="1"/>
</dbReference>
<organism evidence="1 2">
    <name type="scientific">Helicobacter pylori</name>
    <name type="common">Campylobacter pylori</name>
    <dbReference type="NCBI Taxonomy" id="210"/>
    <lineage>
        <taxon>Bacteria</taxon>
        <taxon>Pseudomonadati</taxon>
        <taxon>Campylobacterota</taxon>
        <taxon>Epsilonproteobacteria</taxon>
        <taxon>Campylobacterales</taxon>
        <taxon>Helicobacteraceae</taxon>
        <taxon>Helicobacter</taxon>
    </lineage>
</organism>
<dbReference type="CDD" id="cd00943">
    <property type="entry name" value="EcoRI-like"/>
    <property type="match status" value="1"/>
</dbReference>
<accession>A0AAE7TRL6</accession>
<evidence type="ECO:0000313" key="1">
    <source>
        <dbReference type="EMBL" id="QQX50187.1"/>
    </source>
</evidence>
<dbReference type="GO" id="GO:0009036">
    <property type="term" value="F:type II site-specific deoxyribonuclease activity"/>
    <property type="evidence" value="ECO:0007669"/>
    <property type="project" value="InterPro"/>
</dbReference>
<reference evidence="1 2" key="1">
    <citation type="journal article" date="2020" name="Front. Microbiol.">
        <title>Identification of New Helicobacter pylori Subpopulations in Native Americans and Mestizos From Peru.</title>
        <authorList>
            <person name="Gutierrez-Escobar A.J."/>
            <person name="Velapatino B."/>
            <person name="Borda V."/>
            <person name="Rabkin C.S."/>
            <person name="Tarazona-Santos E."/>
            <person name="Cabrera L."/>
            <person name="Cok J."/>
            <person name="Hooper C.C."/>
            <person name="Jahuira-Arias H."/>
            <person name="Herrera P."/>
            <person name="Noureen M."/>
            <person name="Wang D."/>
            <person name="Romero-Gallo J."/>
            <person name="Tran B."/>
            <person name="Peek R.M. Jr"/>
            <person name="Berg D.E."/>
            <person name="Gilman R.H."/>
            <person name="Camargo M.C."/>
        </authorList>
    </citation>
    <scope>NUCLEOTIDE SEQUENCE [LARGE SCALE GENOMIC DNA]</scope>
    <source>
        <strain evidence="1 2">SHIM-010</strain>
    </source>
</reference>
<proteinExistence type="predicted"/>
<keyword evidence="1" id="KW-0540">Nuclease</keyword>
<dbReference type="AlphaFoldDB" id="A0AAE7TRL6"/>
<name>A0AAE7TRL6_HELPX</name>
<dbReference type="InterPro" id="IPR004221">
    <property type="entry name" value="Restrct_endonuc_II_EcoRI"/>
</dbReference>
<dbReference type="Proteomes" id="UP000595660">
    <property type="component" value="Chromosome"/>
</dbReference>
<dbReference type="GO" id="GO:0003677">
    <property type="term" value="F:DNA binding"/>
    <property type="evidence" value="ECO:0007669"/>
    <property type="project" value="InterPro"/>
</dbReference>
<keyword evidence="1" id="KW-0255">Endonuclease</keyword>
<protein>
    <submittedName>
        <fullName evidence="1">Restriction endonuclease</fullName>
    </submittedName>
</protein>
<gene>
    <name evidence="1" type="ORF">HG562_07020</name>
</gene>
<dbReference type="RefSeq" id="WP_001085413.1">
    <property type="nucleotide sequence ID" value="NZ_CP051505.1"/>
</dbReference>
<dbReference type="InterPro" id="IPR011336">
    <property type="entry name" value="Restrct_endonuc_II_EcoRI/MunI"/>
</dbReference>
<keyword evidence="1" id="KW-0378">Hydrolase</keyword>
<evidence type="ECO:0000313" key="2">
    <source>
        <dbReference type="Proteomes" id="UP000595660"/>
    </source>
</evidence>
<dbReference type="GO" id="GO:0009307">
    <property type="term" value="P:DNA restriction-modification system"/>
    <property type="evidence" value="ECO:0007669"/>
    <property type="project" value="InterPro"/>
</dbReference>